<dbReference type="Gene3D" id="3.60.15.10">
    <property type="entry name" value="Ribonuclease Z/Hydroxyacylglutathione hydrolase-like"/>
    <property type="match status" value="1"/>
</dbReference>
<keyword evidence="4" id="KW-0378">Hydrolase</keyword>
<reference evidence="2" key="1">
    <citation type="submission" date="2022-10" db="EMBL/GenBank/DDBJ databases">
        <authorList>
            <person name="Chen Y."/>
            <person name="Dougan E. K."/>
            <person name="Chan C."/>
            <person name="Rhodes N."/>
            <person name="Thang M."/>
        </authorList>
    </citation>
    <scope>NUCLEOTIDE SEQUENCE</scope>
</reference>
<comment type="caution">
    <text evidence="2">The sequence shown here is derived from an EMBL/GenBank/DDBJ whole genome shotgun (WGS) entry which is preliminary data.</text>
</comment>
<dbReference type="OrthoDB" id="341300at2759"/>
<dbReference type="AlphaFoldDB" id="A0A9P1GPZ9"/>
<dbReference type="InterPro" id="IPR001279">
    <property type="entry name" value="Metallo-B-lactamas"/>
</dbReference>
<keyword evidence="5" id="KW-1185">Reference proteome</keyword>
<evidence type="ECO:0000313" key="5">
    <source>
        <dbReference type="Proteomes" id="UP001152797"/>
    </source>
</evidence>
<evidence type="ECO:0000259" key="1">
    <source>
        <dbReference type="Pfam" id="PF12706"/>
    </source>
</evidence>
<dbReference type="PANTHER" id="PTHR42663">
    <property type="entry name" value="HYDROLASE C777.06C-RELATED-RELATED"/>
    <property type="match status" value="1"/>
</dbReference>
<gene>
    <name evidence="2" type="ORF">C1SCF055_LOCUS43538</name>
</gene>
<dbReference type="EMBL" id="CAMXCT010006727">
    <property type="protein sequence ID" value="CAI4019009.1"/>
    <property type="molecule type" value="Genomic_DNA"/>
</dbReference>
<organism evidence="2">
    <name type="scientific">Cladocopium goreaui</name>
    <dbReference type="NCBI Taxonomy" id="2562237"/>
    <lineage>
        <taxon>Eukaryota</taxon>
        <taxon>Sar</taxon>
        <taxon>Alveolata</taxon>
        <taxon>Dinophyceae</taxon>
        <taxon>Suessiales</taxon>
        <taxon>Symbiodiniaceae</taxon>
        <taxon>Cladocopium</taxon>
    </lineage>
</organism>
<accession>A0A9P1GPZ9</accession>
<dbReference type="PANTHER" id="PTHR42663:SF6">
    <property type="entry name" value="HYDROLASE C777.06C-RELATED"/>
    <property type="match status" value="1"/>
</dbReference>
<protein>
    <submittedName>
        <fullName evidence="4">Hydrolase</fullName>
    </submittedName>
</protein>
<dbReference type="Pfam" id="PF12706">
    <property type="entry name" value="Lactamase_B_2"/>
    <property type="match status" value="1"/>
</dbReference>
<evidence type="ECO:0000313" key="4">
    <source>
        <dbReference type="EMBL" id="CAL4806321.1"/>
    </source>
</evidence>
<dbReference type="GO" id="GO:0016787">
    <property type="term" value="F:hydrolase activity"/>
    <property type="evidence" value="ECO:0007669"/>
    <property type="project" value="UniProtKB-KW"/>
</dbReference>
<dbReference type="CDD" id="cd16279">
    <property type="entry name" value="metallo-hydrolase-like_MBL-fold"/>
    <property type="match status" value="1"/>
</dbReference>
<dbReference type="EMBL" id="CAMXCT020006727">
    <property type="protein sequence ID" value="CAL1172384.1"/>
    <property type="molecule type" value="Genomic_DNA"/>
</dbReference>
<dbReference type="Proteomes" id="UP001152797">
    <property type="component" value="Unassembled WGS sequence"/>
</dbReference>
<dbReference type="EMBL" id="CAMXCT030006727">
    <property type="protein sequence ID" value="CAL4806321.1"/>
    <property type="molecule type" value="Genomic_DNA"/>
</dbReference>
<name>A0A9P1GPZ9_9DINO</name>
<dbReference type="SUPFAM" id="SSF56281">
    <property type="entry name" value="Metallo-hydrolase/oxidoreductase"/>
    <property type="match status" value="1"/>
</dbReference>
<feature type="domain" description="Metallo-beta-lactamase" evidence="1">
    <location>
        <begin position="90"/>
        <end position="176"/>
    </location>
</feature>
<sequence>MSCFAAAWDFLSHFSQRFGSRRDRRAAGILFTGTGSSFAQPQIRCVLGEGGEEGCVSCHVAVRNGRRDPNWRNNVGLLIRWLHPDGTWRHVQIDCGKTFRESVMLWYKEHQVDFLDALLLTHDHADAILGLDELRQLQRFDNATRQVCGPPIQCFCDARTMRHCRRAFPYLFPGSKSSKEGLIALSRAWCNCSGACDIECKDNQLNSLPGEVKRFVASVDWKEVPEDTSPFEVQGLMIHALPVLHGADYVSFGYGFGPKGSKVVYISDYTELLPRTETLLEHWSQDGIAVMILDMLFPSSQKALVHANLDDSIALVRRYRPRKAFFVGMCHFREHHDMNRELRRLWHSEGLDVQVARDGHFKELEVL</sequence>
<reference evidence="3" key="2">
    <citation type="submission" date="2024-04" db="EMBL/GenBank/DDBJ databases">
        <authorList>
            <person name="Chen Y."/>
            <person name="Shah S."/>
            <person name="Dougan E. K."/>
            <person name="Thang M."/>
            <person name="Chan C."/>
        </authorList>
    </citation>
    <scope>NUCLEOTIDE SEQUENCE [LARGE SCALE GENOMIC DNA]</scope>
</reference>
<dbReference type="InterPro" id="IPR036866">
    <property type="entry name" value="RibonucZ/Hydroxyglut_hydro"/>
</dbReference>
<evidence type="ECO:0000313" key="3">
    <source>
        <dbReference type="EMBL" id="CAL1172384.1"/>
    </source>
</evidence>
<evidence type="ECO:0000313" key="2">
    <source>
        <dbReference type="EMBL" id="CAI4019009.1"/>
    </source>
</evidence>
<proteinExistence type="predicted"/>